<reference evidence="1" key="1">
    <citation type="thesis" date="2020" institute="ProQuest LLC" country="789 East Eisenhower Parkway, Ann Arbor, MI, USA">
        <title>Comparative Genomics and Chromosome Evolution.</title>
        <authorList>
            <person name="Mudd A.B."/>
        </authorList>
    </citation>
    <scope>NUCLEOTIDE SEQUENCE</scope>
    <source>
        <strain evidence="1">237g6f4</strain>
        <tissue evidence="1">Blood</tissue>
    </source>
</reference>
<dbReference type="EMBL" id="WNYA01003380">
    <property type="protein sequence ID" value="KAG8543457.1"/>
    <property type="molecule type" value="Genomic_DNA"/>
</dbReference>
<evidence type="ECO:0000313" key="2">
    <source>
        <dbReference type="Proteomes" id="UP000824782"/>
    </source>
</evidence>
<sequence length="107" mass="12508">MVDYQCIELHSLLCNFLKYWIQNKKDLCAIEGHTTIEREEQNKVQTGMIKNHPSPWGGYGHTPQALQSFSRYITQFSENWGEKGNLKSCRSWLSQSPLFMANIHILY</sequence>
<organism evidence="1 2">
    <name type="scientific">Engystomops pustulosus</name>
    <name type="common">Tungara frog</name>
    <name type="synonym">Physalaemus pustulosus</name>
    <dbReference type="NCBI Taxonomy" id="76066"/>
    <lineage>
        <taxon>Eukaryota</taxon>
        <taxon>Metazoa</taxon>
        <taxon>Chordata</taxon>
        <taxon>Craniata</taxon>
        <taxon>Vertebrata</taxon>
        <taxon>Euteleostomi</taxon>
        <taxon>Amphibia</taxon>
        <taxon>Batrachia</taxon>
        <taxon>Anura</taxon>
        <taxon>Neobatrachia</taxon>
        <taxon>Hyloidea</taxon>
        <taxon>Leptodactylidae</taxon>
        <taxon>Leiuperinae</taxon>
        <taxon>Engystomops</taxon>
    </lineage>
</organism>
<keyword evidence="2" id="KW-1185">Reference proteome</keyword>
<comment type="caution">
    <text evidence="1">The sequence shown here is derived from an EMBL/GenBank/DDBJ whole genome shotgun (WGS) entry which is preliminary data.</text>
</comment>
<evidence type="ECO:0000313" key="1">
    <source>
        <dbReference type="EMBL" id="KAG8543457.1"/>
    </source>
</evidence>
<name>A0AAV6Z334_ENGPU</name>
<protein>
    <submittedName>
        <fullName evidence="1">Uncharacterized protein</fullName>
    </submittedName>
</protein>
<accession>A0AAV6Z334</accession>
<dbReference type="AlphaFoldDB" id="A0AAV6Z334"/>
<dbReference type="Proteomes" id="UP000824782">
    <property type="component" value="Unassembled WGS sequence"/>
</dbReference>
<proteinExistence type="predicted"/>
<gene>
    <name evidence="1" type="ORF">GDO81_024609</name>
</gene>